<evidence type="ECO:0000313" key="2">
    <source>
        <dbReference type="EMBL" id="KAL3702433.1"/>
    </source>
</evidence>
<dbReference type="Proteomes" id="UP001633002">
    <property type="component" value="Unassembled WGS sequence"/>
</dbReference>
<proteinExistence type="predicted"/>
<keyword evidence="3" id="KW-1185">Reference proteome</keyword>
<feature type="compositionally biased region" description="Basic residues" evidence="1">
    <location>
        <begin position="95"/>
        <end position="105"/>
    </location>
</feature>
<organism evidence="2 3">
    <name type="scientific">Riccia sorocarpa</name>
    <dbReference type="NCBI Taxonomy" id="122646"/>
    <lineage>
        <taxon>Eukaryota</taxon>
        <taxon>Viridiplantae</taxon>
        <taxon>Streptophyta</taxon>
        <taxon>Embryophyta</taxon>
        <taxon>Marchantiophyta</taxon>
        <taxon>Marchantiopsida</taxon>
        <taxon>Marchantiidae</taxon>
        <taxon>Marchantiales</taxon>
        <taxon>Ricciaceae</taxon>
        <taxon>Riccia</taxon>
    </lineage>
</organism>
<dbReference type="AlphaFoldDB" id="A0ABD3IFC2"/>
<name>A0ABD3IFC2_9MARC</name>
<reference evidence="2 3" key="1">
    <citation type="submission" date="2024-09" db="EMBL/GenBank/DDBJ databases">
        <title>Chromosome-scale assembly of Riccia sorocarpa.</title>
        <authorList>
            <person name="Paukszto L."/>
        </authorList>
    </citation>
    <scope>NUCLEOTIDE SEQUENCE [LARGE SCALE GENOMIC DNA]</scope>
    <source>
        <strain evidence="2">LP-2024</strain>
        <tissue evidence="2">Aerial parts of the thallus</tissue>
    </source>
</reference>
<sequence>MAEHSEWTDPNEAIHQVIKEIPSSSPIASGKEAEATEGTSTSDDPVATEITPKSPAVVVVNSTPAIQKPVRGSQLKKVTTPAVVAPSLPTTRSAAGKKRHEQRRAKGNDPPLGSLPEAEAQAESNEGQTEPRRSLWPGEMATICAPKEDGGRESDAFSNIIHTYTMKFENNKPTPKIPLCRLVQFTRVRQFQTTSLQTEALKKSFETHCYMEHFAAFHVSMFDESGNEMLVTDENKAGWDMLWRMESQDFDAECSKIPEYQHLVNKKFSTWDGNHRLITCMQVSMSPERTTRKAWHPRVRCVILIPPVTVYKQIEMAMHNLNASSHATVQYDWIQEAERCLQVLSTPLSEYKEMISSDVYEEFERARQKSPAKTAWYHENMTSSAAAYILSFGEVSVAKDAQLVAEEEAKKQGRPLSSKQKKDMWDARVKEVCASWSSQVFKYATVVNPSLGPDFFAAVRELHNSLARVEKSKREVAHSVGLDRVKAFASAGIHNSLKIELLKVHYSDEQTREKYHHPTKFDVDNDLRPWLAQWALWSSLELLSCDIVRKIGIVRGPKEEDDDERTARFRWRSGPV</sequence>
<comment type="caution">
    <text evidence="2">The sequence shown here is derived from an EMBL/GenBank/DDBJ whole genome shotgun (WGS) entry which is preliminary data.</text>
</comment>
<protein>
    <submittedName>
        <fullName evidence="2">Uncharacterized protein</fullName>
    </submittedName>
</protein>
<dbReference type="EMBL" id="JBJQOH010000001">
    <property type="protein sequence ID" value="KAL3702433.1"/>
    <property type="molecule type" value="Genomic_DNA"/>
</dbReference>
<accession>A0ABD3IFC2</accession>
<evidence type="ECO:0000313" key="3">
    <source>
        <dbReference type="Proteomes" id="UP001633002"/>
    </source>
</evidence>
<gene>
    <name evidence="2" type="ORF">R1sor_020455</name>
</gene>
<evidence type="ECO:0000256" key="1">
    <source>
        <dbReference type="SAM" id="MobiDB-lite"/>
    </source>
</evidence>
<feature type="region of interest" description="Disordered" evidence="1">
    <location>
        <begin position="20"/>
        <end position="137"/>
    </location>
</feature>